<gene>
    <name evidence="4" type="ORF">SAMN06297251_101184</name>
</gene>
<dbReference type="PANTHER" id="PTHR11820">
    <property type="entry name" value="ACYLPYRUVASE"/>
    <property type="match status" value="1"/>
</dbReference>
<evidence type="ECO:0000259" key="3">
    <source>
        <dbReference type="Pfam" id="PF01557"/>
    </source>
</evidence>
<evidence type="ECO:0000313" key="5">
    <source>
        <dbReference type="Proteomes" id="UP000192656"/>
    </source>
</evidence>
<evidence type="ECO:0000256" key="2">
    <source>
        <dbReference type="ARBA" id="ARBA00022723"/>
    </source>
</evidence>
<dbReference type="GO" id="GO:0019752">
    <property type="term" value="P:carboxylic acid metabolic process"/>
    <property type="evidence" value="ECO:0007669"/>
    <property type="project" value="UniProtKB-ARBA"/>
</dbReference>
<dbReference type="GO" id="GO:0016853">
    <property type="term" value="F:isomerase activity"/>
    <property type="evidence" value="ECO:0007669"/>
    <property type="project" value="UniProtKB-ARBA"/>
</dbReference>
<dbReference type="RefSeq" id="WP_084408408.1">
    <property type="nucleotide sequence ID" value="NZ_FWXR01000001.1"/>
</dbReference>
<dbReference type="InterPro" id="IPR011234">
    <property type="entry name" value="Fumarylacetoacetase-like_C"/>
</dbReference>
<dbReference type="SUPFAM" id="SSF56529">
    <property type="entry name" value="FAH"/>
    <property type="match status" value="1"/>
</dbReference>
<dbReference type="InterPro" id="IPR036663">
    <property type="entry name" value="Fumarylacetoacetase_C_sf"/>
</dbReference>
<keyword evidence="5" id="KW-1185">Reference proteome</keyword>
<dbReference type="OrthoDB" id="5197601at2"/>
<evidence type="ECO:0000313" key="4">
    <source>
        <dbReference type="EMBL" id="SMC34052.1"/>
    </source>
</evidence>
<dbReference type="PANTHER" id="PTHR11820:SF8">
    <property type="entry name" value="BLL6360 PROTEIN"/>
    <property type="match status" value="1"/>
</dbReference>
<proteinExistence type="inferred from homology"/>
<evidence type="ECO:0000256" key="1">
    <source>
        <dbReference type="ARBA" id="ARBA00010211"/>
    </source>
</evidence>
<dbReference type="Proteomes" id="UP000192656">
    <property type="component" value="Unassembled WGS sequence"/>
</dbReference>
<comment type="similarity">
    <text evidence="1">Belongs to the FAH family.</text>
</comment>
<dbReference type="EMBL" id="FWXR01000001">
    <property type="protein sequence ID" value="SMC34052.1"/>
    <property type="molecule type" value="Genomic_DNA"/>
</dbReference>
<dbReference type="STRING" id="937218.SAMN06297251_101184"/>
<organism evidence="4 5">
    <name type="scientific">Fulvimarina manganoxydans</name>
    <dbReference type="NCBI Taxonomy" id="937218"/>
    <lineage>
        <taxon>Bacteria</taxon>
        <taxon>Pseudomonadati</taxon>
        <taxon>Pseudomonadota</taxon>
        <taxon>Alphaproteobacteria</taxon>
        <taxon>Hyphomicrobiales</taxon>
        <taxon>Aurantimonadaceae</taxon>
        <taxon>Fulvimarina</taxon>
    </lineage>
</organism>
<dbReference type="FunFam" id="3.90.850.10:FF:000002">
    <property type="entry name" value="2-hydroxyhepta-2,4-diene-1,7-dioate isomerase"/>
    <property type="match status" value="1"/>
</dbReference>
<feature type="domain" description="Fumarylacetoacetase-like C-terminal" evidence="3">
    <location>
        <begin position="74"/>
        <end position="277"/>
    </location>
</feature>
<dbReference type="GO" id="GO:0046872">
    <property type="term" value="F:metal ion binding"/>
    <property type="evidence" value="ECO:0007669"/>
    <property type="project" value="UniProtKB-KW"/>
</dbReference>
<reference evidence="4 5" key="1">
    <citation type="submission" date="2017-04" db="EMBL/GenBank/DDBJ databases">
        <authorList>
            <person name="Afonso C.L."/>
            <person name="Miller P.J."/>
            <person name="Scott M.A."/>
            <person name="Spackman E."/>
            <person name="Goraichik I."/>
            <person name="Dimitrov K.M."/>
            <person name="Suarez D.L."/>
            <person name="Swayne D.E."/>
        </authorList>
    </citation>
    <scope>NUCLEOTIDE SEQUENCE [LARGE SCALE GENOMIC DNA]</scope>
    <source>
        <strain evidence="4 5">CGMCC 1.10972</strain>
    </source>
</reference>
<dbReference type="Gene3D" id="3.90.850.10">
    <property type="entry name" value="Fumarylacetoacetase-like, C-terminal domain"/>
    <property type="match status" value="1"/>
</dbReference>
<keyword evidence="2" id="KW-0479">Metal-binding</keyword>
<sequence length="282" mass="30276">MRLVRFGAPGEEKPGLIDDEHVLRDLSHEIDDIAGSVLSRDGLAHLASLDPKSLPKADPSHRLGPPVGRIGHFLGIGRNYAEHAKETGAETPTQPLLFSKAPSAIGGPHDDIIMPKDATKLDYEAEIAIVIGEEALYVSEAEAMDHVAGFCLCNDVTERTFQKDRGGQFIKGKSSPGFGPLGPWLVTKDRIEDPQAFDIWLNVNGEPRQKGTSADMIFSFATLVSHISHFMKLMPGDVITTGTPAGVGAGMNPPRFLQVGDIVTLGASGLGEQRLVVVERKS</sequence>
<name>A0A1W1YD26_9HYPH</name>
<dbReference type="Pfam" id="PF01557">
    <property type="entry name" value="FAA_hydrolase"/>
    <property type="match status" value="1"/>
</dbReference>
<dbReference type="AlphaFoldDB" id="A0A1W1YD26"/>
<protein>
    <submittedName>
        <fullName evidence="4">2-keto-4-pentenoate hydratase/2-oxohepta-3-ene-1,7-dioic acid hydratase (Catechol pathway)</fullName>
    </submittedName>
</protein>
<accession>A0A1W1YD26</accession>